<evidence type="ECO:0000256" key="1">
    <source>
        <dbReference type="SAM" id="MobiDB-lite"/>
    </source>
</evidence>
<comment type="caution">
    <text evidence="2">The sequence shown here is derived from an EMBL/GenBank/DDBJ whole genome shotgun (WGS) entry which is preliminary data.</text>
</comment>
<dbReference type="Proteomes" id="UP001222325">
    <property type="component" value="Unassembled WGS sequence"/>
</dbReference>
<feature type="region of interest" description="Disordered" evidence="1">
    <location>
        <begin position="43"/>
        <end position="79"/>
    </location>
</feature>
<evidence type="ECO:0000313" key="2">
    <source>
        <dbReference type="EMBL" id="KAJ7082871.1"/>
    </source>
</evidence>
<sequence>MEGVTRPPTISQPSSIVRHATSYVPKQQLLPDSPARKAVQKVINGPPLIMQLEHPTDPDEDEEDNEDDDEDATESARTRSLRKRNRELLERLNAIPVAIAQLAAKNPALSRLFDQHFGNNAVVNGVVPPGVYKRFFLQISAEESVLQMANLDGLNALQDFLKNPSRLNASALVNIPVLHELLEYEFRQHGLLSAGLTATNCIEKPWTDVRLQAHNNFFSKTSQTGCCYGMPKIRERPIYPKLKHDTRPDPGGKRGAKCSKFYSQYGEKKLTGGIIVCYGFHCIPRGEGRNDVFSALVTRWKKAPKRFLIDDFHAVGHTKCAPAAFLKTYCAVDPRECGNSGISRIRKSVSYMSQDRAIVYTKVFVSIWNRQRIRTMSKIN</sequence>
<accession>A0AAD6TXM1</accession>
<dbReference type="AlphaFoldDB" id="A0AAD6TXM1"/>
<proteinExistence type="predicted"/>
<feature type="compositionally biased region" description="Acidic residues" evidence="1">
    <location>
        <begin position="58"/>
        <end position="73"/>
    </location>
</feature>
<gene>
    <name evidence="2" type="ORF">B0H15DRAFT_924009</name>
</gene>
<dbReference type="EMBL" id="JARJCN010000043">
    <property type="protein sequence ID" value="KAJ7082871.1"/>
    <property type="molecule type" value="Genomic_DNA"/>
</dbReference>
<organism evidence="2 3">
    <name type="scientific">Mycena belliarum</name>
    <dbReference type="NCBI Taxonomy" id="1033014"/>
    <lineage>
        <taxon>Eukaryota</taxon>
        <taxon>Fungi</taxon>
        <taxon>Dikarya</taxon>
        <taxon>Basidiomycota</taxon>
        <taxon>Agaricomycotina</taxon>
        <taxon>Agaricomycetes</taxon>
        <taxon>Agaricomycetidae</taxon>
        <taxon>Agaricales</taxon>
        <taxon>Marasmiineae</taxon>
        <taxon>Mycenaceae</taxon>
        <taxon>Mycena</taxon>
    </lineage>
</organism>
<reference evidence="2" key="1">
    <citation type="submission" date="2023-03" db="EMBL/GenBank/DDBJ databases">
        <title>Massive genome expansion in bonnet fungi (Mycena s.s.) driven by repeated elements and novel gene families across ecological guilds.</title>
        <authorList>
            <consortium name="Lawrence Berkeley National Laboratory"/>
            <person name="Harder C.B."/>
            <person name="Miyauchi S."/>
            <person name="Viragh M."/>
            <person name="Kuo A."/>
            <person name="Thoen E."/>
            <person name="Andreopoulos B."/>
            <person name="Lu D."/>
            <person name="Skrede I."/>
            <person name="Drula E."/>
            <person name="Henrissat B."/>
            <person name="Morin E."/>
            <person name="Kohler A."/>
            <person name="Barry K."/>
            <person name="LaButti K."/>
            <person name="Morin E."/>
            <person name="Salamov A."/>
            <person name="Lipzen A."/>
            <person name="Mereny Z."/>
            <person name="Hegedus B."/>
            <person name="Baldrian P."/>
            <person name="Stursova M."/>
            <person name="Weitz H."/>
            <person name="Taylor A."/>
            <person name="Grigoriev I.V."/>
            <person name="Nagy L.G."/>
            <person name="Martin F."/>
            <person name="Kauserud H."/>
        </authorList>
    </citation>
    <scope>NUCLEOTIDE SEQUENCE</scope>
    <source>
        <strain evidence="2">CBHHK173m</strain>
    </source>
</reference>
<evidence type="ECO:0000313" key="3">
    <source>
        <dbReference type="Proteomes" id="UP001222325"/>
    </source>
</evidence>
<name>A0AAD6TXM1_9AGAR</name>
<keyword evidence="3" id="KW-1185">Reference proteome</keyword>
<protein>
    <submittedName>
        <fullName evidence="2">Uncharacterized protein</fullName>
    </submittedName>
</protein>